<dbReference type="EMBL" id="JAKKPZ010000046">
    <property type="protein sequence ID" value="KAI1706667.1"/>
    <property type="molecule type" value="Genomic_DNA"/>
</dbReference>
<accession>A0AAD4MXU3</accession>
<reference evidence="1" key="1">
    <citation type="submission" date="2022-01" db="EMBL/GenBank/DDBJ databases">
        <title>Genome Sequence Resource for Two Populations of Ditylenchus destructor, the Migratory Endoparasitic Phytonematode.</title>
        <authorList>
            <person name="Zhang H."/>
            <person name="Lin R."/>
            <person name="Xie B."/>
        </authorList>
    </citation>
    <scope>NUCLEOTIDE SEQUENCE</scope>
    <source>
        <strain evidence="1">BazhouSP</strain>
    </source>
</reference>
<dbReference type="AlphaFoldDB" id="A0AAD4MXU3"/>
<comment type="caution">
    <text evidence="1">The sequence shown here is derived from an EMBL/GenBank/DDBJ whole genome shotgun (WGS) entry which is preliminary data.</text>
</comment>
<dbReference type="Proteomes" id="UP001201812">
    <property type="component" value="Unassembled WGS sequence"/>
</dbReference>
<evidence type="ECO:0000313" key="1">
    <source>
        <dbReference type="EMBL" id="KAI1706667.1"/>
    </source>
</evidence>
<protein>
    <submittedName>
        <fullName evidence="1">Uncharacterized protein</fullName>
    </submittedName>
</protein>
<organism evidence="1 2">
    <name type="scientific">Ditylenchus destructor</name>
    <dbReference type="NCBI Taxonomy" id="166010"/>
    <lineage>
        <taxon>Eukaryota</taxon>
        <taxon>Metazoa</taxon>
        <taxon>Ecdysozoa</taxon>
        <taxon>Nematoda</taxon>
        <taxon>Chromadorea</taxon>
        <taxon>Rhabditida</taxon>
        <taxon>Tylenchina</taxon>
        <taxon>Tylenchomorpha</taxon>
        <taxon>Sphaerularioidea</taxon>
        <taxon>Anguinidae</taxon>
        <taxon>Anguininae</taxon>
        <taxon>Ditylenchus</taxon>
    </lineage>
</organism>
<keyword evidence="2" id="KW-1185">Reference proteome</keyword>
<evidence type="ECO:0000313" key="2">
    <source>
        <dbReference type="Proteomes" id="UP001201812"/>
    </source>
</evidence>
<name>A0AAD4MXU3_9BILA</name>
<proteinExistence type="predicted"/>
<gene>
    <name evidence="1" type="ORF">DdX_12877</name>
</gene>
<sequence>MLQLVQQKAYYPCSDTIFVFHCANESIKTALVIIRQKFLTSRVRCRLRLLISSPSPKDILEFRLQNNRTNEMLELKHKSKNQAKDEFNVDLVAEQALLLERYTE</sequence>